<sequence>MTARHYVAMFNRSLSITSGGGNVGEIQFLPVVLLQLVNSSGHVTNVLNAEPYMSGEFTKLTNNVAWKNTRRRTDLVLAYSHFTYQASDRKLIVVDIQGWAPRDNKGCTFLTDPQIHSPVYKCFGTGNWKKKGFDNFWKMHVECNDICKMLNLVRPPNK</sequence>
<feature type="domain" description="Alpha-type protein kinase" evidence="4">
    <location>
        <begin position="1"/>
        <end position="155"/>
    </location>
</feature>
<dbReference type="InterPro" id="IPR011009">
    <property type="entry name" value="Kinase-like_dom_sf"/>
</dbReference>
<evidence type="ECO:0000256" key="3">
    <source>
        <dbReference type="ARBA" id="ARBA00022777"/>
    </source>
</evidence>
<reference evidence="5" key="1">
    <citation type="submission" date="2022-11" db="UniProtKB">
        <authorList>
            <consortium name="EnsemblMetazoa"/>
        </authorList>
    </citation>
    <scope>IDENTIFICATION</scope>
</reference>
<dbReference type="GO" id="GO:0004674">
    <property type="term" value="F:protein serine/threonine kinase activity"/>
    <property type="evidence" value="ECO:0007669"/>
    <property type="project" value="UniProtKB-KW"/>
</dbReference>
<evidence type="ECO:0000313" key="6">
    <source>
        <dbReference type="Proteomes" id="UP000887567"/>
    </source>
</evidence>
<dbReference type="OMA" id="CFGTGNW"/>
<dbReference type="Pfam" id="PF02816">
    <property type="entry name" value="Alpha_kinase"/>
    <property type="match status" value="1"/>
</dbReference>
<dbReference type="KEGG" id="epa:110253140"/>
<dbReference type="EnsemblMetazoa" id="XM_021060015.2">
    <property type="protein sequence ID" value="XP_020915674.1"/>
    <property type="gene ID" value="LOC110253140"/>
</dbReference>
<dbReference type="SMART" id="SM00811">
    <property type="entry name" value="Alpha_kinase"/>
    <property type="match status" value="1"/>
</dbReference>
<evidence type="ECO:0000256" key="1">
    <source>
        <dbReference type="ARBA" id="ARBA00022527"/>
    </source>
</evidence>
<keyword evidence="6" id="KW-1185">Reference proteome</keyword>
<organism evidence="5 6">
    <name type="scientific">Exaiptasia diaphana</name>
    <name type="common">Tropical sea anemone</name>
    <name type="synonym">Aiptasia pulchella</name>
    <dbReference type="NCBI Taxonomy" id="2652724"/>
    <lineage>
        <taxon>Eukaryota</taxon>
        <taxon>Metazoa</taxon>
        <taxon>Cnidaria</taxon>
        <taxon>Anthozoa</taxon>
        <taxon>Hexacorallia</taxon>
        <taxon>Actiniaria</taxon>
        <taxon>Aiptasiidae</taxon>
        <taxon>Exaiptasia</taxon>
    </lineage>
</organism>
<keyword evidence="1" id="KW-0723">Serine/threonine-protein kinase</keyword>
<dbReference type="AlphaFoldDB" id="A0A913Y5Y9"/>
<dbReference type="InterPro" id="IPR004166">
    <property type="entry name" value="a-kinase_dom"/>
</dbReference>
<dbReference type="PANTHER" id="PTHR46747:SF1">
    <property type="entry name" value="ALPHA-PROTEIN KINASE 1"/>
    <property type="match status" value="1"/>
</dbReference>
<accession>A0A913Y5Y9</accession>
<dbReference type="PROSITE" id="PS51158">
    <property type="entry name" value="ALPHA_KINASE"/>
    <property type="match status" value="1"/>
</dbReference>
<protein>
    <recommendedName>
        <fullName evidence="4">Alpha-type protein kinase domain-containing protein</fullName>
    </recommendedName>
</protein>
<dbReference type="RefSeq" id="XP_020915674.1">
    <property type="nucleotide sequence ID" value="XM_021060015.2"/>
</dbReference>
<dbReference type="OrthoDB" id="301415at2759"/>
<keyword evidence="3" id="KW-0418">Kinase</keyword>
<evidence type="ECO:0000256" key="2">
    <source>
        <dbReference type="ARBA" id="ARBA00022679"/>
    </source>
</evidence>
<name>A0A913Y5Y9_EXADI</name>
<proteinExistence type="predicted"/>
<dbReference type="GO" id="GO:0005524">
    <property type="term" value="F:ATP binding"/>
    <property type="evidence" value="ECO:0007669"/>
    <property type="project" value="InterPro"/>
</dbReference>
<dbReference type="Proteomes" id="UP000887567">
    <property type="component" value="Unplaced"/>
</dbReference>
<dbReference type="PANTHER" id="PTHR46747">
    <property type="entry name" value="ALPHA-PROTEIN KINASE 1"/>
    <property type="match status" value="1"/>
</dbReference>
<keyword evidence="2" id="KW-0808">Transferase</keyword>
<dbReference type="SUPFAM" id="SSF56112">
    <property type="entry name" value="Protein kinase-like (PK-like)"/>
    <property type="match status" value="1"/>
</dbReference>
<evidence type="ECO:0000259" key="4">
    <source>
        <dbReference type="PROSITE" id="PS51158"/>
    </source>
</evidence>
<evidence type="ECO:0000313" key="5">
    <source>
        <dbReference type="EnsemblMetazoa" id="XP_020915674.1"/>
    </source>
</evidence>
<dbReference type="GeneID" id="110253140"/>
<dbReference type="Gene3D" id="3.20.200.10">
    <property type="entry name" value="MHCK/EF2 kinase"/>
    <property type="match status" value="1"/>
</dbReference>
<dbReference type="InterPro" id="IPR043529">
    <property type="entry name" value="ALPK1"/>
</dbReference>